<evidence type="ECO:0000259" key="12">
    <source>
        <dbReference type="Pfam" id="PF01756"/>
    </source>
</evidence>
<comment type="caution">
    <text evidence="16">The sequence shown here is derived from an EMBL/GenBank/DDBJ whole genome shotgun (WGS) entry which is preliminary data.</text>
</comment>
<feature type="compositionally biased region" description="Basic and acidic residues" evidence="11">
    <location>
        <begin position="634"/>
        <end position="647"/>
    </location>
</feature>
<evidence type="ECO:0000256" key="8">
    <source>
        <dbReference type="ARBA" id="ARBA00023002"/>
    </source>
</evidence>
<dbReference type="GO" id="GO:0071949">
    <property type="term" value="F:FAD binding"/>
    <property type="evidence" value="ECO:0007669"/>
    <property type="project" value="InterPro"/>
</dbReference>
<evidence type="ECO:0000259" key="15">
    <source>
        <dbReference type="Pfam" id="PF22924"/>
    </source>
</evidence>
<dbReference type="InterPro" id="IPR036250">
    <property type="entry name" value="AcylCo_DH-like_C"/>
</dbReference>
<organism evidence="16 17">
    <name type="scientific">Actinokineospora auranticolor</name>
    <dbReference type="NCBI Taxonomy" id="155976"/>
    <lineage>
        <taxon>Bacteria</taxon>
        <taxon>Bacillati</taxon>
        <taxon>Actinomycetota</taxon>
        <taxon>Actinomycetes</taxon>
        <taxon>Pseudonocardiales</taxon>
        <taxon>Pseudonocardiaceae</taxon>
        <taxon>Actinokineospora</taxon>
    </lineage>
</organism>
<dbReference type="EMBL" id="PTIX01000007">
    <property type="protein sequence ID" value="PPK67520.1"/>
    <property type="molecule type" value="Genomic_DNA"/>
</dbReference>
<name>A0A2S6GQP6_9PSEU</name>
<evidence type="ECO:0000256" key="3">
    <source>
        <dbReference type="ARBA" id="ARBA00006288"/>
    </source>
</evidence>
<keyword evidence="10" id="KW-0576">Peroxisome</keyword>
<evidence type="ECO:0000256" key="6">
    <source>
        <dbReference type="ARBA" id="ARBA00022827"/>
    </source>
</evidence>
<dbReference type="SUPFAM" id="SSF56645">
    <property type="entry name" value="Acyl-CoA dehydrogenase NM domain-like"/>
    <property type="match status" value="1"/>
</dbReference>
<comment type="cofactor">
    <cofactor evidence="1">
        <name>FAD</name>
        <dbReference type="ChEBI" id="CHEBI:57692"/>
    </cofactor>
</comment>
<dbReference type="GO" id="GO:0003997">
    <property type="term" value="F:acyl-CoA oxidase activity"/>
    <property type="evidence" value="ECO:0007669"/>
    <property type="project" value="UniProtKB-EC"/>
</dbReference>
<dbReference type="InterPro" id="IPR006091">
    <property type="entry name" value="Acyl-CoA_Oxase/DH_mid-dom"/>
</dbReference>
<accession>A0A2S6GQP6</accession>
<evidence type="ECO:0000256" key="9">
    <source>
        <dbReference type="ARBA" id="ARBA00023098"/>
    </source>
</evidence>
<evidence type="ECO:0000256" key="7">
    <source>
        <dbReference type="ARBA" id="ARBA00022832"/>
    </source>
</evidence>
<feature type="domain" description="Acyl-CoA oxidase C-terminal" evidence="12">
    <location>
        <begin position="494"/>
        <end position="631"/>
    </location>
</feature>
<dbReference type="Pfam" id="PF01756">
    <property type="entry name" value="ACOX"/>
    <property type="match status" value="1"/>
</dbReference>
<dbReference type="AlphaFoldDB" id="A0A2S6GQP6"/>
<dbReference type="FunFam" id="1.20.140.10:FF:000007">
    <property type="entry name" value="Acyl-coenzyme A oxidase"/>
    <property type="match status" value="1"/>
</dbReference>
<evidence type="ECO:0000256" key="5">
    <source>
        <dbReference type="ARBA" id="ARBA00022630"/>
    </source>
</evidence>
<dbReference type="OrthoDB" id="1144545at2"/>
<dbReference type="PANTHER" id="PTHR10909:SF382">
    <property type="entry name" value="ACYL-COENZYME A OXIDASE"/>
    <property type="match status" value="1"/>
</dbReference>
<dbReference type="Pfam" id="PF02770">
    <property type="entry name" value="Acyl-CoA_dh_M"/>
    <property type="match status" value="1"/>
</dbReference>
<dbReference type="Gene3D" id="1.20.140.10">
    <property type="entry name" value="Butyryl-CoA Dehydrogenase, subunit A, domain 3"/>
    <property type="match status" value="2"/>
</dbReference>
<evidence type="ECO:0000256" key="1">
    <source>
        <dbReference type="ARBA" id="ARBA00001974"/>
    </source>
</evidence>
<evidence type="ECO:0000256" key="4">
    <source>
        <dbReference type="ARBA" id="ARBA00012870"/>
    </source>
</evidence>
<evidence type="ECO:0000259" key="13">
    <source>
        <dbReference type="Pfam" id="PF02770"/>
    </source>
</evidence>
<dbReference type="PIRSF" id="PIRSF000168">
    <property type="entry name" value="Acyl-CoA_oxidase"/>
    <property type="match status" value="1"/>
</dbReference>
<dbReference type="FunFam" id="2.40.110.10:FF:000005">
    <property type="entry name" value="Acyl-coenzyme A oxidase"/>
    <property type="match status" value="1"/>
</dbReference>
<dbReference type="InterPro" id="IPR037069">
    <property type="entry name" value="AcylCoA_DH/ox_N_sf"/>
</dbReference>
<keyword evidence="8" id="KW-0560">Oxidoreductase</keyword>
<keyword evidence="5" id="KW-0285">Flavoprotein</keyword>
<feature type="domain" description="Acyl-CoA dehydrogenase/oxidase N-terminal" evidence="14">
    <location>
        <begin position="20"/>
        <end position="124"/>
    </location>
</feature>
<dbReference type="FunFam" id="1.20.140.10:FF:000010">
    <property type="entry name" value="Acyl-coenzyme A oxidase"/>
    <property type="match status" value="1"/>
</dbReference>
<feature type="region of interest" description="Disordered" evidence="11">
    <location>
        <begin position="633"/>
        <end position="670"/>
    </location>
</feature>
<evidence type="ECO:0000256" key="11">
    <source>
        <dbReference type="SAM" id="MobiDB-lite"/>
    </source>
</evidence>
<evidence type="ECO:0000313" key="16">
    <source>
        <dbReference type="EMBL" id="PPK67520.1"/>
    </source>
</evidence>
<proteinExistence type="inferred from homology"/>
<dbReference type="Pfam" id="PF02771">
    <property type="entry name" value="Acyl-CoA_dh_N"/>
    <property type="match status" value="1"/>
</dbReference>
<dbReference type="InterPro" id="IPR009100">
    <property type="entry name" value="AcylCoA_DH/oxidase_NM_dom_sf"/>
</dbReference>
<dbReference type="EC" id="1.3.3.6" evidence="4"/>
<comment type="subcellular location">
    <subcellularLocation>
        <location evidence="2">Peroxisome</location>
    </subcellularLocation>
</comment>
<feature type="domain" description="Acyl-CoA oxidase C-alpha1" evidence="15">
    <location>
        <begin position="276"/>
        <end position="433"/>
    </location>
</feature>
<comment type="similarity">
    <text evidence="3">Belongs to the acyl-CoA oxidase family.</text>
</comment>
<protein>
    <recommendedName>
        <fullName evidence="4">acyl-CoA oxidase</fullName>
        <ecNumber evidence="4">1.3.3.6</ecNumber>
    </recommendedName>
</protein>
<dbReference type="Gene3D" id="2.40.110.10">
    <property type="entry name" value="Butyryl-CoA Dehydrogenase, subunit A, domain 2"/>
    <property type="match status" value="1"/>
</dbReference>
<keyword evidence="6" id="KW-0274">FAD</keyword>
<sequence length="670" mass="72920">MDGSATARLTEVLDGRWARVRRDARQRMAELPSPHTYDLSTEEHRAQVYAELQELAEAGYPRAGFPKSHGGDGDTGATLTSFEMLGFGDLSLMVKAGVQWGLFGGAVAALGTEPHHDRYLRAIMDLDLPGCFAMTETGHGSDVQNLRTTATYDPVTREFVVHTPHEAARKDYIGNAARDGRAAVVFAQLITGGESRGVHALVVPLRDEHGAPLPGVRIADCGRKAGLNGVDNGRLWFDNVRVPREALLNRYGDVAPDGTYTSPVEGDSRRFFTMLGTLIRGRISVAGAAGSATKSALTIAVRYALERRQFPRPGEPEEVVLLDYLAHQRRLLPALATTYALHFAQEQLVTTLHELADEPDDRRQRELESRAAGLKAATTWHATRTIQTCREACGGAGYLAENRLPQLKADTDVFTTFEGDNTVLYQLVAKGLLTGYRQHVHDLGTAGMARFIADQFVGTVIERTAARSLIERLVSAVSPQNDDTDLLDRGWHLRLFEDREKHVLDTLARRLRRAGAPGADAFEVFNNAQDHVLRAARVHVERVVLEAFVAGVDRCADPDAAALLNRVCDLHVLSAVEADLDWFLGHGRLSTTRAKAVTGAVNDLCRGLRPHAGTLVDAFAIPEPLVGAPIATGAERDRQDAQRRHETPPGAGALPRTEDTRANPATAATS</sequence>
<dbReference type="InterPro" id="IPR046373">
    <property type="entry name" value="Acyl-CoA_Oxase/DH_mid-dom_sf"/>
</dbReference>
<evidence type="ECO:0000256" key="10">
    <source>
        <dbReference type="ARBA" id="ARBA00023140"/>
    </source>
</evidence>
<dbReference type="GO" id="GO:0055088">
    <property type="term" value="P:lipid homeostasis"/>
    <property type="evidence" value="ECO:0007669"/>
    <property type="project" value="TreeGrafter"/>
</dbReference>
<dbReference type="SUPFAM" id="SSF47203">
    <property type="entry name" value="Acyl-CoA dehydrogenase C-terminal domain-like"/>
    <property type="match status" value="2"/>
</dbReference>
<dbReference type="InterPro" id="IPR013786">
    <property type="entry name" value="AcylCoA_DH/ox_N"/>
</dbReference>
<gene>
    <name evidence="16" type="ORF">CLV40_107184</name>
</gene>
<dbReference type="Pfam" id="PF22924">
    <property type="entry name" value="ACOX_C_alpha1"/>
    <property type="match status" value="1"/>
</dbReference>
<evidence type="ECO:0000313" key="17">
    <source>
        <dbReference type="Proteomes" id="UP000239203"/>
    </source>
</evidence>
<keyword evidence="9" id="KW-0443">Lipid metabolism</keyword>
<evidence type="ECO:0000256" key="2">
    <source>
        <dbReference type="ARBA" id="ARBA00004275"/>
    </source>
</evidence>
<dbReference type="Proteomes" id="UP000239203">
    <property type="component" value="Unassembled WGS sequence"/>
</dbReference>
<dbReference type="InterPro" id="IPR055060">
    <property type="entry name" value="ACOX_C_alpha1"/>
</dbReference>
<evidence type="ECO:0000259" key="14">
    <source>
        <dbReference type="Pfam" id="PF02771"/>
    </source>
</evidence>
<dbReference type="RefSeq" id="WP_104479624.1">
    <property type="nucleotide sequence ID" value="NZ_CP154825.1"/>
</dbReference>
<dbReference type="InterPro" id="IPR012258">
    <property type="entry name" value="Acyl-CoA_oxidase"/>
</dbReference>
<feature type="domain" description="Acyl-CoA oxidase/dehydrogenase middle" evidence="13">
    <location>
        <begin position="131"/>
        <end position="240"/>
    </location>
</feature>
<dbReference type="Gene3D" id="1.10.540.10">
    <property type="entry name" value="Acyl-CoA dehydrogenase/oxidase, N-terminal domain"/>
    <property type="match status" value="1"/>
</dbReference>
<dbReference type="GO" id="GO:0005504">
    <property type="term" value="F:fatty acid binding"/>
    <property type="evidence" value="ECO:0007669"/>
    <property type="project" value="TreeGrafter"/>
</dbReference>
<dbReference type="InterPro" id="IPR002655">
    <property type="entry name" value="Acyl-CoA_oxidase_C"/>
</dbReference>
<keyword evidence="17" id="KW-1185">Reference proteome</keyword>
<reference evidence="16 17" key="1">
    <citation type="submission" date="2018-02" db="EMBL/GenBank/DDBJ databases">
        <title>Genomic Encyclopedia of Archaeal and Bacterial Type Strains, Phase II (KMG-II): from individual species to whole genera.</title>
        <authorList>
            <person name="Goeker M."/>
        </authorList>
    </citation>
    <scope>NUCLEOTIDE SEQUENCE [LARGE SCALE GENOMIC DNA]</scope>
    <source>
        <strain evidence="16 17">YU 961-1</strain>
    </source>
</reference>
<dbReference type="PANTHER" id="PTHR10909">
    <property type="entry name" value="ELECTRON TRANSPORT OXIDOREDUCTASE"/>
    <property type="match status" value="1"/>
</dbReference>
<dbReference type="GO" id="GO:0033540">
    <property type="term" value="P:fatty acid beta-oxidation using acyl-CoA oxidase"/>
    <property type="evidence" value="ECO:0007669"/>
    <property type="project" value="TreeGrafter"/>
</dbReference>
<keyword evidence="7" id="KW-0276">Fatty acid metabolism</keyword>